<keyword evidence="4" id="KW-1185">Reference proteome</keyword>
<dbReference type="InterPro" id="IPR036505">
    <property type="entry name" value="Amidase/PGRP_sf"/>
</dbReference>
<dbReference type="Pfam" id="PF01510">
    <property type="entry name" value="Amidase_2"/>
    <property type="match status" value="1"/>
</dbReference>
<dbReference type="InterPro" id="IPR047763">
    <property type="entry name" value="PG_bind_dom_phiBT1-type"/>
</dbReference>
<dbReference type="Proteomes" id="UP000002785">
    <property type="component" value="Chromosome"/>
</dbReference>
<feature type="compositionally biased region" description="Basic residues" evidence="1">
    <location>
        <begin position="24"/>
        <end position="50"/>
    </location>
</feature>
<dbReference type="AlphaFoldDB" id="B5I4H9"/>
<dbReference type="HOGENOM" id="CLU_868562_0_0_11"/>
<dbReference type="NCBIfam" id="NF038080">
    <property type="entry name" value="PG_bind_siph"/>
    <property type="match status" value="1"/>
</dbReference>
<dbReference type="SMART" id="SM00644">
    <property type="entry name" value="Ami_2"/>
    <property type="match status" value="1"/>
</dbReference>
<dbReference type="GO" id="GO:0009253">
    <property type="term" value="P:peptidoglycan catabolic process"/>
    <property type="evidence" value="ECO:0007669"/>
    <property type="project" value="InterPro"/>
</dbReference>
<evidence type="ECO:0000256" key="1">
    <source>
        <dbReference type="SAM" id="MobiDB-lite"/>
    </source>
</evidence>
<dbReference type="GO" id="GO:0008745">
    <property type="term" value="F:N-acetylmuramoyl-L-alanine amidase activity"/>
    <property type="evidence" value="ECO:0007669"/>
    <property type="project" value="InterPro"/>
</dbReference>
<dbReference type="InterPro" id="IPR002502">
    <property type="entry name" value="Amidase_domain"/>
</dbReference>
<dbReference type="SUPFAM" id="SSF55846">
    <property type="entry name" value="N-acetylmuramoyl-L-alanine amidase-like"/>
    <property type="match status" value="1"/>
</dbReference>
<accession>B5I4H9</accession>
<feature type="domain" description="N-acetylmuramoyl-L-alanine amidase" evidence="2">
    <location>
        <begin position="77"/>
        <end position="209"/>
    </location>
</feature>
<gene>
    <name evidence="3" type="ORF">SSEG_06564</name>
</gene>
<dbReference type="Gene3D" id="3.40.80.10">
    <property type="entry name" value="Peptidoglycan recognition protein-like"/>
    <property type="match status" value="1"/>
</dbReference>
<evidence type="ECO:0000313" key="3">
    <source>
        <dbReference type="EMBL" id="EDY59984.1"/>
    </source>
</evidence>
<evidence type="ECO:0000259" key="2">
    <source>
        <dbReference type="SMART" id="SM00644"/>
    </source>
</evidence>
<sequence length="320" mass="35751">MEGLRHAREELRPRRREGGPREDRHRRRTRHRQPRRPSGKRLHRLRRARGRERCGGPEVTATIAYDRPVSNFIDKLSATGHVTHKSYKKTSVTLHHNGGRLSHQGVLNVWKTRPASAHFDVDASGAVAQYVKVNEYAWAVGDTVGNQRTISIEMANETLAPAWQVSEPTWKNSARLAGWLFAKVIGERPSTGNLFYHHHWSSTACAGPHMDTLYDKVLAAAQEAYDHFKASHPVRVSNTEPFPGASFFHTGRKSPIIAAMHHRLVAKGCDLYQSHANADVWGPGDVKSYAAWQTKLGYDGAAANGTPGETSWDKLQVPNV</sequence>
<organism evidence="3 4">
    <name type="scientific">Streptomyces sviceus (strain ATCC 29083 / DSM 924 / JCM 4929 / NBRC 13980 / NCIMB 11184 / NRRL 5439 / UC 5370)</name>
    <dbReference type="NCBI Taxonomy" id="463191"/>
    <lineage>
        <taxon>Bacteria</taxon>
        <taxon>Bacillati</taxon>
        <taxon>Actinomycetota</taxon>
        <taxon>Actinomycetes</taxon>
        <taxon>Kitasatosporales</taxon>
        <taxon>Streptomycetaceae</taxon>
        <taxon>Streptomyces</taxon>
    </lineage>
</organism>
<dbReference type="eggNOG" id="COG3023">
    <property type="taxonomic scope" value="Bacteria"/>
</dbReference>
<name>B5I4H9_STRX2</name>
<dbReference type="EMBL" id="CM000951">
    <property type="protein sequence ID" value="EDY59984.1"/>
    <property type="molecule type" value="Genomic_DNA"/>
</dbReference>
<feature type="compositionally biased region" description="Basic and acidic residues" evidence="1">
    <location>
        <begin position="1"/>
        <end position="23"/>
    </location>
</feature>
<reference evidence="3" key="1">
    <citation type="submission" date="2009-10" db="EMBL/GenBank/DDBJ databases">
        <title>The genome sequence of Streptomyces sviceus strain ATCC 29083.</title>
        <authorList>
            <consortium name="The Broad Institute Genome Sequencing Platform"/>
            <consortium name="Broad Institute Microbial Sequencing Center"/>
            <person name="Fischbach M."/>
            <person name="Godfrey P."/>
            <person name="Ward D."/>
            <person name="Young S."/>
            <person name="Zeng Q."/>
            <person name="Koehrsen M."/>
            <person name="Alvarado L."/>
            <person name="Berlin A.M."/>
            <person name="Bochicchio J."/>
            <person name="Borenstein D."/>
            <person name="Chapman S.B."/>
            <person name="Chen Z."/>
            <person name="Engels R."/>
            <person name="Freedman E."/>
            <person name="Gellesch M."/>
            <person name="Goldberg J."/>
            <person name="Griggs A."/>
            <person name="Gujja S."/>
            <person name="Heilman E.R."/>
            <person name="Heiman D.I."/>
            <person name="Hepburn T.A."/>
            <person name="Howarth C."/>
            <person name="Jen D."/>
            <person name="Larson L."/>
            <person name="Lewis B."/>
            <person name="Mehta T."/>
            <person name="Park D."/>
            <person name="Pearson M."/>
            <person name="Richards J."/>
            <person name="Roberts A."/>
            <person name="Saif S."/>
            <person name="Shea T.D."/>
            <person name="Shenoy N."/>
            <person name="Sisk P."/>
            <person name="Stolte C."/>
            <person name="Sykes S.N."/>
            <person name="Thomson T."/>
            <person name="Walk T."/>
            <person name="White J."/>
            <person name="Yandava C."/>
            <person name="Straight P."/>
            <person name="Clardy J."/>
            <person name="Hung D."/>
            <person name="Kolter R."/>
            <person name="Mekalanos J."/>
            <person name="Walker S."/>
            <person name="Walsh C.T."/>
            <person name="Wieland-Brown L.C."/>
            <person name="Haas B."/>
            <person name="Nusbaum C."/>
            <person name="Birren B."/>
        </authorList>
    </citation>
    <scope>NUCLEOTIDE SEQUENCE [LARGE SCALE GENOMIC DNA]</scope>
    <source>
        <strain evidence="3">ATCC 29083</strain>
    </source>
</reference>
<protein>
    <submittedName>
        <fullName evidence="3">N-acetylmuramoyl-L-alanine amidase</fullName>
    </submittedName>
</protein>
<proteinExistence type="predicted"/>
<feature type="region of interest" description="Disordered" evidence="1">
    <location>
        <begin position="1"/>
        <end position="53"/>
    </location>
</feature>
<evidence type="ECO:0000313" key="4">
    <source>
        <dbReference type="Proteomes" id="UP000002785"/>
    </source>
</evidence>